<accession>A0A5B8R6H7</accession>
<sequence length="65" mass="7438">MNSNEPIVHEGRVGLLEIEPVLRRSRRMRNEAIARSLRRFAHAIGSHTRHHAHEIAGLFHTPAAR</sequence>
<dbReference type="AlphaFoldDB" id="A0A5B8R6H7"/>
<organism evidence="1">
    <name type="scientific">uncultured organism</name>
    <dbReference type="NCBI Taxonomy" id="155900"/>
    <lineage>
        <taxon>unclassified sequences</taxon>
        <taxon>environmental samples</taxon>
    </lineage>
</organism>
<evidence type="ECO:0000313" key="1">
    <source>
        <dbReference type="EMBL" id="QEA04230.1"/>
    </source>
</evidence>
<reference evidence="1" key="1">
    <citation type="submission" date="2019-06" db="EMBL/GenBank/DDBJ databases">
        <authorList>
            <person name="Murdoch R.W."/>
            <person name="Fathepure B."/>
        </authorList>
    </citation>
    <scope>NUCLEOTIDE SEQUENCE</scope>
</reference>
<name>A0A5B8R6H7_9ZZZZ</name>
<proteinExistence type="predicted"/>
<protein>
    <submittedName>
        <fullName evidence="1">Uncharacterized protein</fullName>
    </submittedName>
</protein>
<gene>
    <name evidence="1" type="ORF">KBTEX_00534</name>
</gene>
<dbReference type="EMBL" id="MN079081">
    <property type="protein sequence ID" value="QEA04230.1"/>
    <property type="molecule type" value="Genomic_DNA"/>
</dbReference>